<proteinExistence type="predicted"/>
<dbReference type="Pfam" id="PF07077">
    <property type="entry name" value="DUF1345"/>
    <property type="match status" value="1"/>
</dbReference>
<keyword evidence="3" id="KW-1185">Reference proteome</keyword>
<feature type="transmembrane region" description="Helical" evidence="1">
    <location>
        <begin position="24"/>
        <end position="44"/>
    </location>
</feature>
<organism evidence="2 3">
    <name type="scientific">Planosporangium flavigriseum</name>
    <dbReference type="NCBI Taxonomy" id="373681"/>
    <lineage>
        <taxon>Bacteria</taxon>
        <taxon>Bacillati</taxon>
        <taxon>Actinomycetota</taxon>
        <taxon>Actinomycetes</taxon>
        <taxon>Micromonosporales</taxon>
        <taxon>Micromonosporaceae</taxon>
        <taxon>Planosporangium</taxon>
    </lineage>
</organism>
<evidence type="ECO:0000313" key="3">
    <source>
        <dbReference type="Proteomes" id="UP000653674"/>
    </source>
</evidence>
<protein>
    <recommendedName>
        <fullName evidence="4">DUF1345 domain-containing protein</fullName>
    </recommendedName>
</protein>
<sequence>MTFQVSDTELNNSDFRAVVLRHALLSYVFGTVIVALTINLVAGLTK</sequence>
<evidence type="ECO:0000256" key="1">
    <source>
        <dbReference type="SAM" id="Phobius"/>
    </source>
</evidence>
<accession>A0A8J3PKD2</accession>
<keyword evidence="1" id="KW-0812">Transmembrane</keyword>
<dbReference type="EMBL" id="BONU01000001">
    <property type="protein sequence ID" value="GIG71778.1"/>
    <property type="molecule type" value="Genomic_DNA"/>
</dbReference>
<keyword evidence="1" id="KW-0472">Membrane</keyword>
<evidence type="ECO:0000313" key="2">
    <source>
        <dbReference type="EMBL" id="GIG71778.1"/>
    </source>
</evidence>
<reference evidence="2" key="1">
    <citation type="submission" date="2021-01" db="EMBL/GenBank/DDBJ databases">
        <title>Whole genome shotgun sequence of Planosporangium flavigriseum NBRC 105377.</title>
        <authorList>
            <person name="Komaki H."/>
            <person name="Tamura T."/>
        </authorList>
    </citation>
    <scope>NUCLEOTIDE SEQUENCE</scope>
    <source>
        <strain evidence="2">NBRC 105377</strain>
    </source>
</reference>
<dbReference type="Proteomes" id="UP000653674">
    <property type="component" value="Unassembled WGS sequence"/>
</dbReference>
<evidence type="ECO:0008006" key="4">
    <source>
        <dbReference type="Google" id="ProtNLM"/>
    </source>
</evidence>
<name>A0A8J3PKD2_9ACTN</name>
<comment type="caution">
    <text evidence="2">The sequence shown here is derived from an EMBL/GenBank/DDBJ whole genome shotgun (WGS) entry which is preliminary data.</text>
</comment>
<dbReference type="InterPro" id="IPR009781">
    <property type="entry name" value="DUF1345"/>
</dbReference>
<dbReference type="AlphaFoldDB" id="A0A8J3PKD2"/>
<keyword evidence="1" id="KW-1133">Transmembrane helix</keyword>
<gene>
    <name evidence="2" type="ORF">Pfl04_01820</name>
</gene>